<evidence type="ECO:0000256" key="3">
    <source>
        <dbReference type="ARBA" id="ARBA00023054"/>
    </source>
</evidence>
<dbReference type="PANTHER" id="PTHR19354">
    <property type="entry name" value="ZIPPER PUTATIVE TUMOR SUPPRESSOR 2 HOMOLOG-LIKE PROTEIN-RELATED"/>
    <property type="match status" value="1"/>
</dbReference>
<evidence type="ECO:0000256" key="4">
    <source>
        <dbReference type="SAM" id="Coils"/>
    </source>
</evidence>
<keyword evidence="2" id="KW-0963">Cytoplasm</keyword>
<feature type="compositionally biased region" description="Low complexity" evidence="5">
    <location>
        <begin position="593"/>
        <end position="614"/>
    </location>
</feature>
<keyword evidence="3 4" id="KW-0175">Coiled coil</keyword>
<name>A0A9J7Z4L8_CYPCA</name>
<dbReference type="Pfam" id="PF06818">
    <property type="entry name" value="Fez1"/>
    <property type="match status" value="1"/>
</dbReference>
<evidence type="ECO:0000313" key="7">
    <source>
        <dbReference type="Proteomes" id="UP001108240"/>
    </source>
</evidence>
<feature type="compositionally biased region" description="Polar residues" evidence="5">
    <location>
        <begin position="244"/>
        <end position="263"/>
    </location>
</feature>
<dbReference type="PANTHER" id="PTHR19354:SF6">
    <property type="entry name" value="ZIPPER PUTATIVE TUMOR SUPPRESSOR 3-RELATED"/>
    <property type="match status" value="1"/>
</dbReference>
<feature type="region of interest" description="Disordered" evidence="5">
    <location>
        <begin position="703"/>
        <end position="752"/>
    </location>
</feature>
<keyword evidence="7" id="KW-1185">Reference proteome</keyword>
<dbReference type="GO" id="GO:0043197">
    <property type="term" value="C:dendritic spine"/>
    <property type="evidence" value="ECO:0007669"/>
    <property type="project" value="TreeGrafter"/>
</dbReference>
<feature type="compositionally biased region" description="Polar residues" evidence="5">
    <location>
        <begin position="91"/>
        <end position="100"/>
    </location>
</feature>
<feature type="compositionally biased region" description="Polar residues" evidence="5">
    <location>
        <begin position="1"/>
        <end position="26"/>
    </location>
</feature>
<dbReference type="GO" id="GO:0005737">
    <property type="term" value="C:cytoplasm"/>
    <property type="evidence" value="ECO:0007669"/>
    <property type="project" value="UniProtKB-SubCell"/>
</dbReference>
<dbReference type="Gene3D" id="1.10.287.1490">
    <property type="match status" value="1"/>
</dbReference>
<feature type="region of interest" description="Disordered" evidence="5">
    <location>
        <begin position="208"/>
        <end position="276"/>
    </location>
</feature>
<feature type="compositionally biased region" description="Basic and acidic residues" evidence="5">
    <location>
        <begin position="617"/>
        <end position="627"/>
    </location>
</feature>
<reference evidence="6" key="1">
    <citation type="submission" date="2025-08" db="UniProtKB">
        <authorList>
            <consortium name="Ensembl"/>
        </authorList>
    </citation>
    <scope>IDENTIFICATION</scope>
</reference>
<evidence type="ECO:0000256" key="5">
    <source>
        <dbReference type="SAM" id="MobiDB-lite"/>
    </source>
</evidence>
<feature type="compositionally biased region" description="Low complexity" evidence="5">
    <location>
        <begin position="28"/>
        <end position="37"/>
    </location>
</feature>
<evidence type="ECO:0000256" key="1">
    <source>
        <dbReference type="ARBA" id="ARBA00004496"/>
    </source>
</evidence>
<feature type="compositionally biased region" description="Gly residues" evidence="5">
    <location>
        <begin position="215"/>
        <end position="224"/>
    </location>
</feature>
<feature type="region of interest" description="Disordered" evidence="5">
    <location>
        <begin position="291"/>
        <end position="337"/>
    </location>
</feature>
<feature type="region of interest" description="Disordered" evidence="5">
    <location>
        <begin position="1"/>
        <end position="69"/>
    </location>
</feature>
<dbReference type="GeneTree" id="ENSGT00940000154078"/>
<dbReference type="GO" id="GO:0061001">
    <property type="term" value="P:regulation of dendritic spine morphogenesis"/>
    <property type="evidence" value="ECO:0007669"/>
    <property type="project" value="TreeGrafter"/>
</dbReference>
<organism evidence="6 7">
    <name type="scientific">Cyprinus carpio carpio</name>
    <dbReference type="NCBI Taxonomy" id="630221"/>
    <lineage>
        <taxon>Eukaryota</taxon>
        <taxon>Metazoa</taxon>
        <taxon>Chordata</taxon>
        <taxon>Craniata</taxon>
        <taxon>Vertebrata</taxon>
        <taxon>Euteleostomi</taxon>
        <taxon>Actinopterygii</taxon>
        <taxon>Neopterygii</taxon>
        <taxon>Teleostei</taxon>
        <taxon>Ostariophysi</taxon>
        <taxon>Cypriniformes</taxon>
        <taxon>Cyprinidae</taxon>
        <taxon>Cyprininae</taxon>
        <taxon>Cyprinus</taxon>
    </lineage>
</organism>
<dbReference type="InterPro" id="IPR045329">
    <property type="entry name" value="LZTS"/>
</dbReference>
<accession>A0A9J7Z4L8</accession>
<feature type="compositionally biased region" description="Basic and acidic residues" evidence="5">
    <location>
        <begin position="151"/>
        <end position="162"/>
    </location>
</feature>
<protein>
    <submittedName>
        <fullName evidence="6">Leucine zipper, putative tumor suppressor family member 3a</fullName>
    </submittedName>
</protein>
<reference evidence="6" key="2">
    <citation type="submission" date="2025-09" db="UniProtKB">
        <authorList>
            <consortium name="Ensembl"/>
        </authorList>
    </citation>
    <scope>IDENTIFICATION</scope>
</reference>
<proteinExistence type="predicted"/>
<feature type="coiled-coil region" evidence="4">
    <location>
        <begin position="492"/>
        <end position="568"/>
    </location>
</feature>
<evidence type="ECO:0000256" key="2">
    <source>
        <dbReference type="ARBA" id="ARBA00022490"/>
    </source>
</evidence>
<dbReference type="Ensembl" id="ENSCCRT00000193653.1">
    <property type="protein sequence ID" value="ENSCCRP00000127949.1"/>
    <property type="gene ID" value="ENSCCRG00000077589.1"/>
</dbReference>
<comment type="subcellular location">
    <subcellularLocation>
        <location evidence="1">Cytoplasm</location>
    </subcellularLocation>
</comment>
<feature type="coiled-coil region" evidence="4">
    <location>
        <begin position="372"/>
        <end position="442"/>
    </location>
</feature>
<dbReference type="Proteomes" id="UP001108240">
    <property type="component" value="Unplaced"/>
</dbReference>
<evidence type="ECO:0000313" key="6">
    <source>
        <dbReference type="Ensembl" id="ENSCCRP00000127949.1"/>
    </source>
</evidence>
<feature type="region of interest" description="Disordered" evidence="5">
    <location>
        <begin position="589"/>
        <end position="627"/>
    </location>
</feature>
<feature type="region of interest" description="Disordered" evidence="5">
    <location>
        <begin position="81"/>
        <end position="100"/>
    </location>
</feature>
<feature type="compositionally biased region" description="Low complexity" evidence="5">
    <location>
        <begin position="299"/>
        <end position="324"/>
    </location>
</feature>
<dbReference type="AlphaFoldDB" id="A0A9J7Z4L8"/>
<feature type="region of interest" description="Disordered" evidence="5">
    <location>
        <begin position="137"/>
        <end position="182"/>
    </location>
</feature>
<feature type="compositionally biased region" description="Basic and acidic residues" evidence="5">
    <location>
        <begin position="743"/>
        <end position="752"/>
    </location>
</feature>
<sequence length="752" mass="83189">MGSVGSGASSQRPITMRSVGTRTTPNGPLAAALPSASARRRLDDRSFSAERIPGPSTKTKGVSADEHSYNAERDFHANTRSHADAERTAAHNVNRQQTLNGERLVSNVVFANGARREGHRRGESLDLCGNNIVLINDRNDSHQAPPQPPPQHKDKSKDKPDNHNPPNILPVSGKLKHAQTNDSLVRPSAFKPVVPKSFHSMQNLVCPLQTSSGTAGPGSGGEKGGPNQDSPGTHGGAGRAGQGSLSDSGRNSLTSLPTYTGSSYGPPPALGPLSASTSHINRLGTVALDKLDKPGYQNGLSASDSGRSSSGKSSSSYQRLSHLSDAPAPLRPSPSSDDVIQDLEERLWEREQEVSEVIHMRRNLDQSEAAIVQVFEEKQRVWEREMEELRQNYAGRLQQVTRRAQRTQQALQAQIARLQQDKRRLQDEMTLLLTQREELEKKCLDFRKEQADILPRLEETKWEVCQKAGEISLLKQQLRDSQGEVTQRAGEMVALRGQLKDLNAQLREREEAEISLKESFCTKTLELERCEAELQTMLAEVAVLRDKLSAFETEVARLKKALSELSSSSSRSSEPSLTDMGQLVASRSRERLLSPPETPTSLPALPAPDPTLSLQSDDSKAQRQDSGDLRHQLERLQGELRLERQQRERQALTFAQERQTWHDEKERVLKYQAQLQLSYVEMLQKNQALEERVDKLGAQVASPSLPDAPVSVSISLTSPTPPVEEKKLPEMHQLAPPWPVPTRLERIESTEI</sequence>